<evidence type="ECO:0000313" key="1">
    <source>
        <dbReference type="EMBL" id="KAJ8133517.1"/>
    </source>
</evidence>
<protein>
    <submittedName>
        <fullName evidence="1">Uncharacterized protein</fullName>
    </submittedName>
</protein>
<evidence type="ECO:0000313" key="2">
    <source>
        <dbReference type="Proteomes" id="UP001153332"/>
    </source>
</evidence>
<sequence>MFQHFHPRHIPALIAGTTMAFGGIWPMFDPYGAMRDFGFPDRIAKAPEAAPVMVTGNVRTTVLGALMLLYYSRRQYEILDTFMAFTGAYAGIVDSYVVWREGRPRQAVFRLISSGLIAAWGFLGWTAGK</sequence>
<proteinExistence type="predicted"/>
<keyword evidence="2" id="KW-1185">Reference proteome</keyword>
<organism evidence="1 2">
    <name type="scientific">Lasiodiplodia mahajangana</name>
    <dbReference type="NCBI Taxonomy" id="1108764"/>
    <lineage>
        <taxon>Eukaryota</taxon>
        <taxon>Fungi</taxon>
        <taxon>Dikarya</taxon>
        <taxon>Ascomycota</taxon>
        <taxon>Pezizomycotina</taxon>
        <taxon>Dothideomycetes</taxon>
        <taxon>Dothideomycetes incertae sedis</taxon>
        <taxon>Botryosphaeriales</taxon>
        <taxon>Botryosphaeriaceae</taxon>
        <taxon>Lasiodiplodia</taxon>
    </lineage>
</organism>
<dbReference type="EMBL" id="JAPUUL010000007">
    <property type="protein sequence ID" value="KAJ8133517.1"/>
    <property type="molecule type" value="Genomic_DNA"/>
</dbReference>
<comment type="caution">
    <text evidence="1">The sequence shown here is derived from an EMBL/GenBank/DDBJ whole genome shotgun (WGS) entry which is preliminary data.</text>
</comment>
<accession>A0ACC2K1M9</accession>
<gene>
    <name evidence="1" type="ORF">O1611_g107</name>
</gene>
<reference evidence="1" key="1">
    <citation type="submission" date="2022-12" db="EMBL/GenBank/DDBJ databases">
        <title>Genome Sequence of Lasiodiplodia mahajangana.</title>
        <authorList>
            <person name="Buettner E."/>
        </authorList>
    </citation>
    <scope>NUCLEOTIDE SEQUENCE</scope>
    <source>
        <strain evidence="1">VT137</strain>
    </source>
</reference>
<name>A0ACC2K1M9_9PEZI</name>
<dbReference type="Proteomes" id="UP001153332">
    <property type="component" value="Unassembled WGS sequence"/>
</dbReference>